<evidence type="ECO:0000313" key="1">
    <source>
        <dbReference type="EMBL" id="GGK36618.1"/>
    </source>
</evidence>
<reference evidence="2" key="1">
    <citation type="journal article" date="2019" name="Int. J. Syst. Evol. Microbiol.">
        <title>The Global Catalogue of Microorganisms (GCM) 10K type strain sequencing project: providing services to taxonomists for standard genome sequencing and annotation.</title>
        <authorList>
            <consortium name="The Broad Institute Genomics Platform"/>
            <consortium name="The Broad Institute Genome Sequencing Center for Infectious Disease"/>
            <person name="Wu L."/>
            <person name="Ma J."/>
        </authorList>
    </citation>
    <scope>NUCLEOTIDE SEQUENCE [LARGE SCALE GENOMIC DNA]</scope>
    <source>
        <strain evidence="2">JCM 30331</strain>
    </source>
</reference>
<protein>
    <submittedName>
        <fullName evidence="1">Uncharacterized protein</fullName>
    </submittedName>
</protein>
<name>A0ABQ2F3A6_9DEIO</name>
<sequence length="95" mass="10348">MDKERLKAVVTQKYWLAGPDSLPYRGLLVQGKLLPAQGCFLVVTVVADNCDVLTVCADDAYPTRSCAQSVQTNIENGPHNLVDALDCGERTRHSS</sequence>
<keyword evidence="2" id="KW-1185">Reference proteome</keyword>
<accession>A0ABQ2F3A6</accession>
<organism evidence="1 2">
    <name type="scientific">Deinococcus malanensis</name>
    <dbReference type="NCBI Taxonomy" id="1706855"/>
    <lineage>
        <taxon>Bacteria</taxon>
        <taxon>Thermotogati</taxon>
        <taxon>Deinococcota</taxon>
        <taxon>Deinococci</taxon>
        <taxon>Deinococcales</taxon>
        <taxon>Deinococcaceae</taxon>
        <taxon>Deinococcus</taxon>
    </lineage>
</organism>
<comment type="caution">
    <text evidence="1">The sequence shown here is derived from an EMBL/GenBank/DDBJ whole genome shotgun (WGS) entry which is preliminary data.</text>
</comment>
<gene>
    <name evidence="1" type="ORF">GCM10008955_33030</name>
</gene>
<evidence type="ECO:0000313" key="2">
    <source>
        <dbReference type="Proteomes" id="UP000647587"/>
    </source>
</evidence>
<dbReference type="Proteomes" id="UP000647587">
    <property type="component" value="Unassembled WGS sequence"/>
</dbReference>
<dbReference type="EMBL" id="BMPP01000016">
    <property type="protein sequence ID" value="GGK36618.1"/>
    <property type="molecule type" value="Genomic_DNA"/>
</dbReference>
<proteinExistence type="predicted"/>